<organism evidence="2 3">
    <name type="scientific">Cryptococcus depauperatus CBS 7841</name>
    <dbReference type="NCBI Taxonomy" id="1295531"/>
    <lineage>
        <taxon>Eukaryota</taxon>
        <taxon>Fungi</taxon>
        <taxon>Dikarya</taxon>
        <taxon>Basidiomycota</taxon>
        <taxon>Agaricomycotina</taxon>
        <taxon>Tremellomycetes</taxon>
        <taxon>Tremellales</taxon>
        <taxon>Cryptococcaceae</taxon>
        <taxon>Cryptococcus</taxon>
    </lineage>
</organism>
<name>A0A1E3IBQ4_9TREE</name>
<evidence type="ECO:0000256" key="1">
    <source>
        <dbReference type="SAM" id="MobiDB-lite"/>
    </source>
</evidence>
<dbReference type="VEuPathDB" id="FungiDB:L203_04527"/>
<keyword evidence="3" id="KW-1185">Reference proteome</keyword>
<dbReference type="RefSeq" id="XP_066069512.1">
    <property type="nucleotide sequence ID" value="XM_066213415.1"/>
</dbReference>
<accession>A0A1E3IBQ4</accession>
<dbReference type="EMBL" id="CP143787">
    <property type="protein sequence ID" value="WVN88812.1"/>
    <property type="molecule type" value="Genomic_DNA"/>
</dbReference>
<feature type="compositionally biased region" description="Basic and acidic residues" evidence="1">
    <location>
        <begin position="171"/>
        <end position="192"/>
    </location>
</feature>
<reference evidence="2" key="1">
    <citation type="submission" date="2016-06" db="EMBL/GenBank/DDBJ databases">
        <authorList>
            <person name="Cuomo C."/>
            <person name="Litvintseva A."/>
            <person name="Heitman J."/>
            <person name="Chen Y."/>
            <person name="Sun S."/>
            <person name="Springer D."/>
            <person name="Dromer F."/>
            <person name="Young S."/>
            <person name="Zeng Q."/>
            <person name="Chapman S."/>
            <person name="Gujja S."/>
            <person name="Saif S."/>
            <person name="Birren B."/>
        </authorList>
    </citation>
    <scope>NUCLEOTIDE SEQUENCE</scope>
    <source>
        <strain evidence="2">CBS 7841</strain>
    </source>
</reference>
<feature type="region of interest" description="Disordered" evidence="1">
    <location>
        <begin position="153"/>
        <end position="192"/>
    </location>
</feature>
<reference evidence="2" key="3">
    <citation type="submission" date="2024-01" db="EMBL/GenBank/DDBJ databases">
        <authorList>
            <person name="Coelho M.A."/>
            <person name="David-Palma M."/>
            <person name="Shea T."/>
            <person name="Sun S."/>
            <person name="Cuomo C.A."/>
            <person name="Heitman J."/>
        </authorList>
    </citation>
    <scope>NUCLEOTIDE SEQUENCE</scope>
    <source>
        <strain evidence="2">CBS 7841</strain>
    </source>
</reference>
<evidence type="ECO:0000313" key="3">
    <source>
        <dbReference type="Proteomes" id="UP000094043"/>
    </source>
</evidence>
<protein>
    <submittedName>
        <fullName evidence="2">Uncharacterized protein</fullName>
    </submittedName>
</protein>
<proteinExistence type="predicted"/>
<sequence length="359" mass="39927">MPTPAKHLPAASRATAITTSQPSKLYQTLVSTPAEQTTQSLRPQLRIIPSLPPSITKHPHISRQIHHSTLRSPLCKTAPLHLPSNNAHRTHAAHREAFVIVGHGSPLGPSPRSHKRRTQKQIPRVAMQAKGCRRRLSDKVKGFFFVVTRRKTNETEPREENLTPDSILKSRTPDDNKSRRNSADSYRSDVHSTVDVYLDAPPARPHRSPGTASFHVNRPPFPYDDSDSASISTIATSSFSSIWTAKPQWAIKARKPEVWILDSPNARGGARYQMSPKRDTEDLLEDRQGLVSRFSDSSSSDSVSVCTLRSKHDTKENEEVSEEYAKWKSSLKEVAITAGTGIGSVARVRSLPNISRYAF</sequence>
<dbReference type="Proteomes" id="UP000094043">
    <property type="component" value="Chromosome 4"/>
</dbReference>
<dbReference type="GeneID" id="91088236"/>
<gene>
    <name evidence="2" type="ORF">L203_104026</name>
</gene>
<reference evidence="2" key="2">
    <citation type="journal article" date="2022" name="Elife">
        <title>Obligate sexual reproduction of a homothallic fungus closely related to the Cryptococcus pathogenic species complex.</title>
        <authorList>
            <person name="Passer A.R."/>
            <person name="Clancey S.A."/>
            <person name="Shea T."/>
            <person name="David-Palma M."/>
            <person name="Averette A.F."/>
            <person name="Boekhout T."/>
            <person name="Porcel B.M."/>
            <person name="Nowrousian M."/>
            <person name="Cuomo C.A."/>
            <person name="Sun S."/>
            <person name="Heitman J."/>
            <person name="Coelho M.A."/>
        </authorList>
    </citation>
    <scope>NUCLEOTIDE SEQUENCE</scope>
    <source>
        <strain evidence="2">CBS 7841</strain>
    </source>
</reference>
<dbReference type="AlphaFoldDB" id="A0A1E3IBQ4"/>
<dbReference type="KEGG" id="cdep:91088236"/>
<feature type="region of interest" description="Disordered" evidence="1">
    <location>
        <begin position="103"/>
        <end position="133"/>
    </location>
</feature>
<evidence type="ECO:0000313" key="2">
    <source>
        <dbReference type="EMBL" id="WVN88812.1"/>
    </source>
</evidence>